<feature type="binding site" evidence="9">
    <location>
        <position position="141"/>
    </location>
    <ligand>
        <name>NADP(+)</name>
        <dbReference type="ChEBI" id="CHEBI:58349"/>
    </ligand>
</feature>
<evidence type="ECO:0000256" key="4">
    <source>
        <dbReference type="ARBA" id="ARBA00022857"/>
    </source>
</evidence>
<evidence type="ECO:0000259" key="10">
    <source>
        <dbReference type="Pfam" id="PF01370"/>
    </source>
</evidence>
<dbReference type="PANTHER" id="PTHR43238">
    <property type="entry name" value="GDP-L-FUCOSE SYNTHASE"/>
    <property type="match status" value="1"/>
</dbReference>
<sequence length="325" mass="36736">MDFGAPIFVTGHRGLAGSAIMRRLQALGYKNILLRNRQELDLFDIRAVRACFQETRPEYVFLAAAKVGGILANRDSPADFISQNLRIQNNIIEESYRSGVKRLLFLGSSCIYPKLAPQPLREEYLLTGPLEFTNRAYSVAKIAGIEMCRSFNRQYGTHYLAAMPTNLYGLGDNYDPQTSHVFAALIRKLHEAMERGEDQLSVWGTGNPLREFLCSDDMADACVYLMNMPQAEFDRLAANEVEPPMINIGFGSDITIRELAHTMAKELGFQGRIIFDTSMPDGTPRKLLDSTRLFSFGWRPKIQLQEGIRLAYDDFLRRGRSDTAE</sequence>
<dbReference type="EMBL" id="CP060394">
    <property type="protein sequence ID" value="QNI35039.1"/>
    <property type="molecule type" value="Genomic_DNA"/>
</dbReference>
<dbReference type="GO" id="GO:0050577">
    <property type="term" value="F:GDP-L-fucose synthase activity"/>
    <property type="evidence" value="ECO:0007669"/>
    <property type="project" value="UniProtKB-UniRule"/>
</dbReference>
<feature type="site" description="Important for catalytic activity" evidence="9">
    <location>
        <position position="110"/>
    </location>
</feature>
<feature type="binding site" evidence="9">
    <location>
        <begin position="11"/>
        <end position="17"/>
    </location>
    <ligand>
        <name>NADP(+)</name>
        <dbReference type="ChEBI" id="CHEBI:58349"/>
    </ligand>
</feature>
<keyword evidence="5 9" id="KW-0560">Oxidoreductase</keyword>
<feature type="binding site" evidence="9">
    <location>
        <position position="188"/>
    </location>
    <ligand>
        <name>substrate</name>
    </ligand>
</feature>
<dbReference type="FunFam" id="3.40.50.720:FF:000101">
    <property type="entry name" value="GDP-L-fucose synthase"/>
    <property type="match status" value="1"/>
</dbReference>
<evidence type="ECO:0000256" key="3">
    <source>
        <dbReference type="ARBA" id="ARBA00012371"/>
    </source>
</evidence>
<feature type="binding site" evidence="9">
    <location>
        <position position="210"/>
    </location>
    <ligand>
        <name>substrate</name>
    </ligand>
</feature>
<comment type="catalytic activity">
    <reaction evidence="8 9">
        <text>GDP-beta-L-fucose + NADP(+) = GDP-4-dehydro-alpha-D-rhamnose + NADPH + H(+)</text>
        <dbReference type="Rhea" id="RHEA:18885"/>
        <dbReference type="ChEBI" id="CHEBI:15378"/>
        <dbReference type="ChEBI" id="CHEBI:57273"/>
        <dbReference type="ChEBI" id="CHEBI:57783"/>
        <dbReference type="ChEBI" id="CHEBI:57964"/>
        <dbReference type="ChEBI" id="CHEBI:58349"/>
        <dbReference type="EC" id="1.1.1.271"/>
    </reaction>
</comment>
<keyword evidence="7 9" id="KW-0511">Multifunctional enzyme</keyword>
<evidence type="ECO:0000256" key="1">
    <source>
        <dbReference type="ARBA" id="ARBA00004883"/>
    </source>
</evidence>
<dbReference type="EC" id="1.1.1.271" evidence="3 9"/>
<accession>A0A7G8BR69</accession>
<keyword evidence="6 9" id="KW-0413">Isomerase</keyword>
<feature type="domain" description="NAD-dependent epimerase/dehydratase" evidence="10">
    <location>
        <begin position="7"/>
        <end position="232"/>
    </location>
</feature>
<dbReference type="InterPro" id="IPR028614">
    <property type="entry name" value="GDP_fucose/colitose_synth"/>
</dbReference>
<dbReference type="KEGG" id="adin:H7849_16860"/>
<comment type="pathway">
    <text evidence="1 9">Nucleotide-sugar biosynthesis; GDP-L-fucose biosynthesis via de novo pathway; GDP-L-fucose from GDP-alpha-D-mannose: step 2/2.</text>
</comment>
<evidence type="ECO:0000313" key="11">
    <source>
        <dbReference type="EMBL" id="QNI35039.1"/>
    </source>
</evidence>
<dbReference type="SUPFAM" id="SSF51735">
    <property type="entry name" value="NAD(P)-binding Rossmann-fold domains"/>
    <property type="match status" value="1"/>
</dbReference>
<evidence type="ECO:0000256" key="5">
    <source>
        <dbReference type="ARBA" id="ARBA00023002"/>
    </source>
</evidence>
<protein>
    <recommendedName>
        <fullName evidence="3 9">GDP-L-fucose synthase</fullName>
        <ecNumber evidence="3 9">1.1.1.271</ecNumber>
    </recommendedName>
    <alternativeName>
        <fullName evidence="9">GDP-4-keto-6-deoxy-D-mannose-3,5-epimerase-4-reductase</fullName>
    </alternativeName>
</protein>
<dbReference type="Gene3D" id="3.90.25.10">
    <property type="entry name" value="UDP-galactose 4-epimerase, domain 1"/>
    <property type="match status" value="1"/>
</dbReference>
<dbReference type="GO" id="GO:0070401">
    <property type="term" value="F:NADP+ binding"/>
    <property type="evidence" value="ECO:0007669"/>
    <property type="project" value="UniProtKB-UniRule"/>
</dbReference>
<comment type="function">
    <text evidence="9">Catalyzes the two-step NADP-dependent conversion of GDP-4-dehydro-6-deoxy-D-mannose to GDP-fucose, involving an epimerase and a reductase reaction.</text>
</comment>
<feature type="binding site" evidence="9">
    <location>
        <begin position="106"/>
        <end position="109"/>
    </location>
    <ligand>
        <name>NADP(+)</name>
        <dbReference type="ChEBI" id="CHEBI:58349"/>
    </ligand>
</feature>
<keyword evidence="12" id="KW-1185">Reference proteome</keyword>
<dbReference type="GO" id="GO:0016853">
    <property type="term" value="F:isomerase activity"/>
    <property type="evidence" value="ECO:0007669"/>
    <property type="project" value="UniProtKB-KW"/>
</dbReference>
<evidence type="ECO:0000256" key="2">
    <source>
        <dbReference type="ARBA" id="ARBA00005959"/>
    </source>
</evidence>
<proteinExistence type="inferred from homology"/>
<dbReference type="CDD" id="cd05239">
    <property type="entry name" value="GDP_FS_SDR_e"/>
    <property type="match status" value="1"/>
</dbReference>
<evidence type="ECO:0000256" key="8">
    <source>
        <dbReference type="ARBA" id="ARBA00051935"/>
    </source>
</evidence>
<keyword evidence="4 9" id="KW-0521">NADP</keyword>
<gene>
    <name evidence="9" type="primary">fcl</name>
    <name evidence="11" type="ORF">H7849_16860</name>
</gene>
<evidence type="ECO:0000256" key="7">
    <source>
        <dbReference type="ARBA" id="ARBA00023268"/>
    </source>
</evidence>
<feature type="binding site" evidence="9">
    <location>
        <position position="180"/>
    </location>
    <ligand>
        <name>NADP(+)</name>
        <dbReference type="ChEBI" id="CHEBI:58349"/>
    </ligand>
</feature>
<name>A0A7G8BR69_9BACT</name>
<dbReference type="UniPathway" id="UPA00128">
    <property type="reaction ID" value="UER00191"/>
</dbReference>
<feature type="active site" description="Proton donor/acceptor" evidence="9">
    <location>
        <position position="137"/>
    </location>
</feature>
<reference evidence="11 12" key="1">
    <citation type="submission" date="2020-08" db="EMBL/GenBank/DDBJ databases">
        <title>Edaphobacter telluris sp. nov. and Acidobacterium dinghuensis sp. nov., two acidobacteria isolated from forest soil.</title>
        <authorList>
            <person name="Fu J."/>
            <person name="Qiu L."/>
        </authorList>
    </citation>
    <scope>NUCLEOTIDE SEQUENCE [LARGE SCALE GENOMIC DNA]</scope>
    <source>
        <strain evidence="11">4Y35</strain>
    </source>
</reference>
<dbReference type="AlphaFoldDB" id="A0A7G8BR69"/>
<comment type="similarity">
    <text evidence="2 9">Belongs to the NAD(P)-dependent epimerase/dehydratase family. Fucose synthase subfamily.</text>
</comment>
<organism evidence="11 12">
    <name type="scientific">Alloacidobacterium dinghuense</name>
    <dbReference type="NCBI Taxonomy" id="2763107"/>
    <lineage>
        <taxon>Bacteria</taxon>
        <taxon>Pseudomonadati</taxon>
        <taxon>Acidobacteriota</taxon>
        <taxon>Terriglobia</taxon>
        <taxon>Terriglobales</taxon>
        <taxon>Acidobacteriaceae</taxon>
        <taxon>Alloacidobacterium</taxon>
    </lineage>
</organism>
<feature type="binding site" evidence="9">
    <location>
        <position position="281"/>
    </location>
    <ligand>
        <name>substrate</name>
    </ligand>
</feature>
<evidence type="ECO:0000256" key="9">
    <source>
        <dbReference type="HAMAP-Rule" id="MF_00956"/>
    </source>
</evidence>
<feature type="binding site" evidence="9">
    <location>
        <begin position="164"/>
        <end position="167"/>
    </location>
    <ligand>
        <name>NADP(+)</name>
        <dbReference type="ChEBI" id="CHEBI:58349"/>
    </ligand>
</feature>
<dbReference type="InterPro" id="IPR001509">
    <property type="entry name" value="Epimerase_deHydtase"/>
</dbReference>
<dbReference type="HAMAP" id="MF_00956">
    <property type="entry name" value="GDP_fucose_synth"/>
    <property type="match status" value="1"/>
</dbReference>
<evidence type="ECO:0000256" key="6">
    <source>
        <dbReference type="ARBA" id="ARBA00023235"/>
    </source>
</evidence>
<dbReference type="GO" id="GO:0042351">
    <property type="term" value="P:'de novo' GDP-L-fucose biosynthetic process"/>
    <property type="evidence" value="ECO:0007669"/>
    <property type="project" value="UniProtKB-UniRule"/>
</dbReference>
<dbReference type="PANTHER" id="PTHR43238:SF1">
    <property type="entry name" value="GDP-L-FUCOSE SYNTHASE"/>
    <property type="match status" value="1"/>
</dbReference>
<dbReference type="Proteomes" id="UP000515312">
    <property type="component" value="Chromosome"/>
</dbReference>
<dbReference type="InterPro" id="IPR036291">
    <property type="entry name" value="NAD(P)-bd_dom_sf"/>
</dbReference>
<feature type="site" description="Important for catalytic activity" evidence="9">
    <location>
        <position position="108"/>
    </location>
</feature>
<evidence type="ECO:0000313" key="12">
    <source>
        <dbReference type="Proteomes" id="UP000515312"/>
    </source>
</evidence>
<feature type="binding site" evidence="9">
    <location>
        <position position="203"/>
    </location>
    <ligand>
        <name>substrate</name>
    </ligand>
</feature>
<dbReference type="Gene3D" id="3.40.50.720">
    <property type="entry name" value="NAD(P)-binding Rossmann-like Domain"/>
    <property type="match status" value="1"/>
</dbReference>
<dbReference type="Pfam" id="PF01370">
    <property type="entry name" value="Epimerase"/>
    <property type="match status" value="1"/>
</dbReference>